<keyword evidence="2" id="KW-0597">Phosphoprotein</keyword>
<feature type="modified residue" description="Phosphocysteine; by EIIA" evidence="7">
    <location>
        <position position="7"/>
    </location>
</feature>
<evidence type="ECO:0000313" key="9">
    <source>
        <dbReference type="EMBL" id="WOQ68850.1"/>
    </source>
</evidence>
<keyword evidence="5" id="KW-0598">Phosphotransferase system</keyword>
<evidence type="ECO:0000256" key="3">
    <source>
        <dbReference type="ARBA" id="ARBA00022597"/>
    </source>
</evidence>
<feature type="domain" description="PTS EIIB type-3" evidence="8">
    <location>
        <begin position="1"/>
        <end position="105"/>
    </location>
</feature>
<keyword evidence="6" id="KW-0418">Kinase</keyword>
<evidence type="ECO:0000259" key="8">
    <source>
        <dbReference type="PROSITE" id="PS51100"/>
    </source>
</evidence>
<dbReference type="GO" id="GO:0016301">
    <property type="term" value="F:kinase activity"/>
    <property type="evidence" value="ECO:0007669"/>
    <property type="project" value="UniProtKB-KW"/>
</dbReference>
<sequence length="108" mass="11445">MRILVVCSAGASSTFVAMRLRRAAQSQGIALHAVAGTRESLPIDIDSADILLLGPHLRDEMPRVHAQSAHRSVPVLALPDDVFSDLDGTRTLDLVRPLLSGAPTALNA</sequence>
<evidence type="ECO:0000256" key="6">
    <source>
        <dbReference type="ARBA" id="ARBA00022777"/>
    </source>
</evidence>
<name>A0AAU0MF99_9MICO</name>
<keyword evidence="1" id="KW-0813">Transport</keyword>
<proteinExistence type="predicted"/>
<keyword evidence="4" id="KW-0808">Transferase</keyword>
<dbReference type="Pfam" id="PF02302">
    <property type="entry name" value="PTS_IIB"/>
    <property type="match status" value="1"/>
</dbReference>
<dbReference type="EMBL" id="CP137080">
    <property type="protein sequence ID" value="WOQ68850.1"/>
    <property type="molecule type" value="Genomic_DNA"/>
</dbReference>
<dbReference type="InterPro" id="IPR051819">
    <property type="entry name" value="PTS_sugar-specific_EIIB"/>
</dbReference>
<dbReference type="InterPro" id="IPR013012">
    <property type="entry name" value="PTS_EIIB_3"/>
</dbReference>
<evidence type="ECO:0000313" key="10">
    <source>
        <dbReference type="Proteomes" id="UP001329313"/>
    </source>
</evidence>
<dbReference type="Proteomes" id="UP001329313">
    <property type="component" value="Chromosome"/>
</dbReference>
<evidence type="ECO:0000256" key="1">
    <source>
        <dbReference type="ARBA" id="ARBA00022448"/>
    </source>
</evidence>
<dbReference type="AlphaFoldDB" id="A0AAU0MF99"/>
<evidence type="ECO:0000256" key="5">
    <source>
        <dbReference type="ARBA" id="ARBA00022683"/>
    </source>
</evidence>
<dbReference type="RefSeq" id="WP_330169991.1">
    <property type="nucleotide sequence ID" value="NZ_CP137080.1"/>
</dbReference>
<dbReference type="InterPro" id="IPR003501">
    <property type="entry name" value="PTS_EIIB_2/3"/>
</dbReference>
<protein>
    <submittedName>
        <fullName evidence="9">PTS sugar transporter</fullName>
    </submittedName>
</protein>
<reference evidence="9 10" key="1">
    <citation type="submission" date="2023-10" db="EMBL/GenBank/DDBJ databases">
        <title>Y20.</title>
        <authorList>
            <person name="Zhang G."/>
            <person name="Ding Y."/>
        </authorList>
    </citation>
    <scope>NUCLEOTIDE SEQUENCE [LARGE SCALE GENOMIC DNA]</scope>
    <source>
        <strain evidence="9 10">Y20</strain>
    </source>
</reference>
<keyword evidence="10" id="KW-1185">Reference proteome</keyword>
<dbReference type="Gene3D" id="3.40.50.2300">
    <property type="match status" value="1"/>
</dbReference>
<dbReference type="GO" id="GO:0009401">
    <property type="term" value="P:phosphoenolpyruvate-dependent sugar phosphotransferase system"/>
    <property type="evidence" value="ECO:0007669"/>
    <property type="project" value="UniProtKB-KW"/>
</dbReference>
<evidence type="ECO:0000256" key="7">
    <source>
        <dbReference type="PROSITE-ProRule" id="PRU00423"/>
    </source>
</evidence>
<dbReference type="KEGG" id="mliy:RYJ27_09025"/>
<evidence type="ECO:0000256" key="4">
    <source>
        <dbReference type="ARBA" id="ARBA00022679"/>
    </source>
</evidence>
<dbReference type="SUPFAM" id="SSF52794">
    <property type="entry name" value="PTS system IIB component-like"/>
    <property type="match status" value="1"/>
</dbReference>
<organism evidence="9 10">
    <name type="scientific">Microbacterium limosum</name>
    <dbReference type="NCBI Taxonomy" id="3079935"/>
    <lineage>
        <taxon>Bacteria</taxon>
        <taxon>Bacillati</taxon>
        <taxon>Actinomycetota</taxon>
        <taxon>Actinomycetes</taxon>
        <taxon>Micrococcales</taxon>
        <taxon>Microbacteriaceae</taxon>
        <taxon>Microbacterium</taxon>
    </lineage>
</organism>
<dbReference type="PANTHER" id="PTHR34581">
    <property type="entry name" value="PTS SYSTEM N,N'-DIACETYLCHITOBIOSE-SPECIFIC EIIB COMPONENT"/>
    <property type="match status" value="1"/>
</dbReference>
<dbReference type="PROSITE" id="PS51100">
    <property type="entry name" value="PTS_EIIB_TYPE_3"/>
    <property type="match status" value="1"/>
</dbReference>
<keyword evidence="3 9" id="KW-0762">Sugar transport</keyword>
<dbReference type="PANTHER" id="PTHR34581:SF2">
    <property type="entry name" value="PTS SYSTEM N,N'-DIACETYLCHITOBIOSE-SPECIFIC EIIB COMPONENT"/>
    <property type="match status" value="1"/>
</dbReference>
<dbReference type="InterPro" id="IPR036095">
    <property type="entry name" value="PTS_EIIB-like_sf"/>
</dbReference>
<gene>
    <name evidence="9" type="ORF">RYJ27_09025</name>
</gene>
<dbReference type="GO" id="GO:0008982">
    <property type="term" value="F:protein-N(PI)-phosphohistidine-sugar phosphotransferase activity"/>
    <property type="evidence" value="ECO:0007669"/>
    <property type="project" value="InterPro"/>
</dbReference>
<evidence type="ECO:0000256" key="2">
    <source>
        <dbReference type="ARBA" id="ARBA00022553"/>
    </source>
</evidence>
<accession>A0AAU0MF99</accession>